<evidence type="ECO:0000256" key="1">
    <source>
        <dbReference type="ARBA" id="ARBA00001971"/>
    </source>
</evidence>
<dbReference type="CDD" id="cd11054">
    <property type="entry name" value="CYP24A1-like"/>
    <property type="match status" value="1"/>
</dbReference>
<dbReference type="PANTHER" id="PTHR24279">
    <property type="entry name" value="CYTOCHROME P450"/>
    <property type="match status" value="1"/>
</dbReference>
<dbReference type="PRINTS" id="PR00385">
    <property type="entry name" value="P450"/>
</dbReference>
<comment type="caution">
    <text evidence="10">The sequence shown here is derived from an EMBL/GenBank/DDBJ whole genome shotgun (WGS) entry which is preliminary data.</text>
</comment>
<evidence type="ECO:0000256" key="6">
    <source>
        <dbReference type="ARBA" id="ARBA00023004"/>
    </source>
</evidence>
<dbReference type="PANTHER" id="PTHR24279:SF120">
    <property type="entry name" value="CYTOCHROME P450"/>
    <property type="match status" value="1"/>
</dbReference>
<evidence type="ECO:0000256" key="4">
    <source>
        <dbReference type="ARBA" id="ARBA00022723"/>
    </source>
</evidence>
<dbReference type="OrthoDB" id="3945418at2759"/>
<evidence type="ECO:0000256" key="7">
    <source>
        <dbReference type="ARBA" id="ARBA00023033"/>
    </source>
</evidence>
<keyword evidence="5 9" id="KW-0560">Oxidoreductase</keyword>
<dbReference type="GO" id="GO:0004497">
    <property type="term" value="F:monooxygenase activity"/>
    <property type="evidence" value="ECO:0007669"/>
    <property type="project" value="UniProtKB-KW"/>
</dbReference>
<evidence type="ECO:0000256" key="5">
    <source>
        <dbReference type="ARBA" id="ARBA00023002"/>
    </source>
</evidence>
<evidence type="ECO:0000256" key="8">
    <source>
        <dbReference type="PIRSR" id="PIRSR602401-1"/>
    </source>
</evidence>
<dbReference type="InterPro" id="IPR036396">
    <property type="entry name" value="Cyt_P450_sf"/>
</dbReference>
<gene>
    <name evidence="10" type="primary">cyp-44A1</name>
    <name evidence="10" type="ORF">FJT64_018962</name>
</gene>
<comment type="cofactor">
    <cofactor evidence="1 8">
        <name>heme</name>
        <dbReference type="ChEBI" id="CHEBI:30413"/>
    </cofactor>
</comment>
<comment type="similarity">
    <text evidence="2 9">Belongs to the cytochrome P450 family.</text>
</comment>
<keyword evidence="3 8" id="KW-0349">Heme</keyword>
<dbReference type="AlphaFoldDB" id="A0A6A4WR85"/>
<accession>A0A6A4WR85</accession>
<dbReference type="GO" id="GO:0005506">
    <property type="term" value="F:iron ion binding"/>
    <property type="evidence" value="ECO:0007669"/>
    <property type="project" value="InterPro"/>
</dbReference>
<keyword evidence="4 8" id="KW-0479">Metal-binding</keyword>
<dbReference type="PRINTS" id="PR00463">
    <property type="entry name" value="EP450I"/>
</dbReference>
<dbReference type="PROSITE" id="PS00086">
    <property type="entry name" value="CYTOCHROME_P450"/>
    <property type="match status" value="1"/>
</dbReference>
<feature type="binding site" description="axial binding residue" evidence="8">
    <location>
        <position position="469"/>
    </location>
    <ligand>
        <name>heme</name>
        <dbReference type="ChEBI" id="CHEBI:30413"/>
    </ligand>
    <ligandPart>
        <name>Fe</name>
        <dbReference type="ChEBI" id="CHEBI:18248"/>
    </ligandPart>
</feature>
<keyword evidence="7 9" id="KW-0503">Monooxygenase</keyword>
<organism evidence="10 11">
    <name type="scientific">Amphibalanus amphitrite</name>
    <name type="common">Striped barnacle</name>
    <name type="synonym">Balanus amphitrite</name>
    <dbReference type="NCBI Taxonomy" id="1232801"/>
    <lineage>
        <taxon>Eukaryota</taxon>
        <taxon>Metazoa</taxon>
        <taxon>Ecdysozoa</taxon>
        <taxon>Arthropoda</taxon>
        <taxon>Crustacea</taxon>
        <taxon>Multicrustacea</taxon>
        <taxon>Cirripedia</taxon>
        <taxon>Thoracica</taxon>
        <taxon>Thoracicalcarea</taxon>
        <taxon>Balanomorpha</taxon>
        <taxon>Balanoidea</taxon>
        <taxon>Balanidae</taxon>
        <taxon>Amphibalaninae</taxon>
        <taxon>Amphibalanus</taxon>
    </lineage>
</organism>
<dbReference type="InterPro" id="IPR002401">
    <property type="entry name" value="Cyt_P450_E_grp-I"/>
</dbReference>
<dbReference type="InterPro" id="IPR017972">
    <property type="entry name" value="Cyt_P450_CS"/>
</dbReference>
<dbReference type="SUPFAM" id="SSF48264">
    <property type="entry name" value="Cytochrome P450"/>
    <property type="match status" value="1"/>
</dbReference>
<dbReference type="GO" id="GO:0016705">
    <property type="term" value="F:oxidoreductase activity, acting on paired donors, with incorporation or reduction of molecular oxygen"/>
    <property type="evidence" value="ECO:0007669"/>
    <property type="project" value="InterPro"/>
</dbReference>
<keyword evidence="11" id="KW-1185">Reference proteome</keyword>
<dbReference type="InterPro" id="IPR050479">
    <property type="entry name" value="CYP11_CYP27_families"/>
</dbReference>
<evidence type="ECO:0000256" key="9">
    <source>
        <dbReference type="RuleBase" id="RU000461"/>
    </source>
</evidence>
<dbReference type="Pfam" id="PF00067">
    <property type="entry name" value="p450"/>
    <property type="match status" value="1"/>
</dbReference>
<dbReference type="EMBL" id="VIIS01000356">
    <property type="protein sequence ID" value="KAF0309986.1"/>
    <property type="molecule type" value="Genomic_DNA"/>
</dbReference>
<dbReference type="InterPro" id="IPR001128">
    <property type="entry name" value="Cyt_P450"/>
</dbReference>
<dbReference type="Gene3D" id="1.10.630.10">
    <property type="entry name" value="Cytochrome P450"/>
    <property type="match status" value="1"/>
</dbReference>
<keyword evidence="6 8" id="KW-0408">Iron</keyword>
<dbReference type="GO" id="GO:0020037">
    <property type="term" value="F:heme binding"/>
    <property type="evidence" value="ECO:0007669"/>
    <property type="project" value="InterPro"/>
</dbReference>
<name>A0A6A4WR85_AMPAM</name>
<sequence>MSGSSVSLQVLARSRPLLLGRDSACCRVIRGSATAASPEERAAAVLPFSAIPGPRRLPGIGSLWLYKIGRYDMARYHEVLQSMYHQYGPVVREDFGPDTVIHVFDSDMAKQVHQKDGKYPHVPPLQEAVRLYREKNGMSPGLGNSNGERWYRLRSAVQQLMMRPREVSCFLPLADSAARALAHRVDSDVTADGQLTDLTQLVFKWALESASMVCAERPLGALAGGEAERRAEELIAANRRVMRASAQLKFSSLPLYKYISTPSWRRLVAAENCLTSFTLSLFNDTIKEVESLVSRGRLEEGQYRFLSFMLALPNVSEDDTLIIAFSMFNDGLSTTVPALLMALWCLANTPDAQQTLYREIRSALPEGSQQPVTAEIVNNIPFMKAVLKETLRLYPIGTEVSRITDKDVELGGYHIPAGTHVDLNQWVQLRSEDSFSEPATFRPERWLRQNRQQIDPYLHIPFGHGTRMCAGRRFAEQDFCLALVRLLQRFELLPADGHRQPPRQLYETLLMPDPPVQIRFVRRR</sequence>
<dbReference type="Proteomes" id="UP000440578">
    <property type="component" value="Unassembled WGS sequence"/>
</dbReference>
<reference evidence="10 11" key="1">
    <citation type="submission" date="2019-07" db="EMBL/GenBank/DDBJ databases">
        <title>Draft genome assembly of a fouling barnacle, Amphibalanus amphitrite (Darwin, 1854): The first reference genome for Thecostraca.</title>
        <authorList>
            <person name="Kim W."/>
        </authorList>
    </citation>
    <scope>NUCLEOTIDE SEQUENCE [LARGE SCALE GENOMIC DNA]</scope>
    <source>
        <strain evidence="10">SNU_AA5</strain>
        <tissue evidence="10">Soma without cirri and trophi</tissue>
    </source>
</reference>
<evidence type="ECO:0000256" key="2">
    <source>
        <dbReference type="ARBA" id="ARBA00010617"/>
    </source>
</evidence>
<evidence type="ECO:0000313" key="11">
    <source>
        <dbReference type="Proteomes" id="UP000440578"/>
    </source>
</evidence>
<evidence type="ECO:0000313" key="10">
    <source>
        <dbReference type="EMBL" id="KAF0309986.1"/>
    </source>
</evidence>
<proteinExistence type="inferred from homology"/>
<protein>
    <submittedName>
        <fullName evidence="10">Putative cytochrome P450 CYP44</fullName>
    </submittedName>
</protein>
<evidence type="ECO:0000256" key="3">
    <source>
        <dbReference type="ARBA" id="ARBA00022617"/>
    </source>
</evidence>